<sequence length="303" mass="34295">MARMSLSRRREAINGYLFILPWLIGFITFVAGPMLFSLYASFNDYDVTSKMRWVGLDNYRRLITDDSLFWTSLYNTGFYVLFAVPLGIITGLLIAVLLNQQVPGQRIFRTIFFLPKVLTGVAVLLLWLWVFNPDFGPINVFLRAIGIQNPPLWFSDPTWAKPALIIMSAWGAAGGYIIYLAGLQGIPRHLYEASMLDGASPFRQFLSITVPMMSPTIFFKVITGISGAFQFWEAALIVSDGGKGGPSYSTLFYGLYMWQKAFNDYQMGYASAMAWVLLLIILAITGIQFFVSRRWVHYEGDVR</sequence>
<reference evidence="9 10" key="1">
    <citation type="submission" date="2018-05" db="EMBL/GenBank/DDBJ databases">
        <title>Complete Genome Sequence of Deinococcus sp. strain 17bor-2.</title>
        <authorList>
            <person name="Srinivasan S."/>
        </authorList>
    </citation>
    <scope>NUCLEOTIDE SEQUENCE [LARGE SCALE GENOMIC DNA]</scope>
    <source>
        <strain evidence="9 10">17bor-2</strain>
    </source>
</reference>
<evidence type="ECO:0000259" key="8">
    <source>
        <dbReference type="PROSITE" id="PS50928"/>
    </source>
</evidence>
<gene>
    <name evidence="9" type="ORF">DKM44_00790</name>
</gene>
<evidence type="ECO:0000256" key="5">
    <source>
        <dbReference type="ARBA" id="ARBA00022989"/>
    </source>
</evidence>
<feature type="transmembrane region" description="Helical" evidence="7">
    <location>
        <begin position="110"/>
        <end position="130"/>
    </location>
</feature>
<evidence type="ECO:0000256" key="6">
    <source>
        <dbReference type="ARBA" id="ARBA00023136"/>
    </source>
</evidence>
<evidence type="ECO:0000313" key="10">
    <source>
        <dbReference type="Proteomes" id="UP000245368"/>
    </source>
</evidence>
<dbReference type="SUPFAM" id="SSF161098">
    <property type="entry name" value="MetI-like"/>
    <property type="match status" value="1"/>
</dbReference>
<keyword evidence="6 7" id="KW-0472">Membrane</keyword>
<evidence type="ECO:0000256" key="2">
    <source>
        <dbReference type="ARBA" id="ARBA00022448"/>
    </source>
</evidence>
<evidence type="ECO:0000256" key="4">
    <source>
        <dbReference type="ARBA" id="ARBA00022692"/>
    </source>
</evidence>
<protein>
    <submittedName>
        <fullName evidence="9">ABC transporter permease</fullName>
    </submittedName>
</protein>
<organism evidence="9 10">
    <name type="scientific">Deinococcus irradiatisoli</name>
    <dbReference type="NCBI Taxonomy" id="2202254"/>
    <lineage>
        <taxon>Bacteria</taxon>
        <taxon>Thermotogati</taxon>
        <taxon>Deinococcota</taxon>
        <taxon>Deinococci</taxon>
        <taxon>Deinococcales</taxon>
        <taxon>Deinococcaceae</taxon>
        <taxon>Deinococcus</taxon>
    </lineage>
</organism>
<dbReference type="Gene3D" id="1.10.3720.10">
    <property type="entry name" value="MetI-like"/>
    <property type="match status" value="1"/>
</dbReference>
<dbReference type="EMBL" id="CP029494">
    <property type="protein sequence ID" value="AWN21951.1"/>
    <property type="molecule type" value="Genomic_DNA"/>
</dbReference>
<keyword evidence="3" id="KW-1003">Cell membrane</keyword>
<dbReference type="GO" id="GO:0005886">
    <property type="term" value="C:plasma membrane"/>
    <property type="evidence" value="ECO:0007669"/>
    <property type="project" value="UniProtKB-SubCell"/>
</dbReference>
<dbReference type="PROSITE" id="PS50928">
    <property type="entry name" value="ABC_TM1"/>
    <property type="match status" value="1"/>
</dbReference>
<feature type="transmembrane region" description="Helical" evidence="7">
    <location>
        <begin position="12"/>
        <end position="36"/>
    </location>
</feature>
<dbReference type="Pfam" id="PF00528">
    <property type="entry name" value="BPD_transp_1"/>
    <property type="match status" value="1"/>
</dbReference>
<dbReference type="KEGG" id="dez:DKM44_00790"/>
<feature type="transmembrane region" description="Helical" evidence="7">
    <location>
        <begin position="78"/>
        <end position="98"/>
    </location>
</feature>
<accession>A0A2Z3JEQ0</accession>
<keyword evidence="10" id="KW-1185">Reference proteome</keyword>
<dbReference type="InterPro" id="IPR051393">
    <property type="entry name" value="ABC_transporter_permease"/>
</dbReference>
<proteinExistence type="inferred from homology"/>
<evidence type="ECO:0000256" key="1">
    <source>
        <dbReference type="ARBA" id="ARBA00004651"/>
    </source>
</evidence>
<evidence type="ECO:0000313" key="9">
    <source>
        <dbReference type="EMBL" id="AWN21951.1"/>
    </source>
</evidence>
<feature type="transmembrane region" description="Helical" evidence="7">
    <location>
        <begin position="267"/>
        <end position="291"/>
    </location>
</feature>
<dbReference type="InterPro" id="IPR000515">
    <property type="entry name" value="MetI-like"/>
</dbReference>
<keyword evidence="4 7" id="KW-0812">Transmembrane</keyword>
<feature type="domain" description="ABC transmembrane type-1" evidence="8">
    <location>
        <begin position="73"/>
        <end position="288"/>
    </location>
</feature>
<keyword evidence="2 7" id="KW-0813">Transport</keyword>
<name>A0A2Z3JEQ0_9DEIO</name>
<dbReference type="AlphaFoldDB" id="A0A2Z3JEQ0"/>
<dbReference type="GO" id="GO:0055085">
    <property type="term" value="P:transmembrane transport"/>
    <property type="evidence" value="ECO:0007669"/>
    <property type="project" value="InterPro"/>
</dbReference>
<evidence type="ECO:0000256" key="7">
    <source>
        <dbReference type="RuleBase" id="RU363032"/>
    </source>
</evidence>
<dbReference type="RefSeq" id="WP_109824598.1">
    <property type="nucleotide sequence ID" value="NZ_CP029494.1"/>
</dbReference>
<dbReference type="PANTHER" id="PTHR30193">
    <property type="entry name" value="ABC TRANSPORTER PERMEASE PROTEIN"/>
    <property type="match status" value="1"/>
</dbReference>
<dbReference type="Proteomes" id="UP000245368">
    <property type="component" value="Chromosome"/>
</dbReference>
<evidence type="ECO:0000256" key="3">
    <source>
        <dbReference type="ARBA" id="ARBA00022475"/>
    </source>
</evidence>
<keyword evidence="5 7" id="KW-1133">Transmembrane helix</keyword>
<dbReference type="CDD" id="cd06261">
    <property type="entry name" value="TM_PBP2"/>
    <property type="match status" value="1"/>
</dbReference>
<dbReference type="InterPro" id="IPR035906">
    <property type="entry name" value="MetI-like_sf"/>
</dbReference>
<comment type="subcellular location">
    <subcellularLocation>
        <location evidence="1 7">Cell membrane</location>
        <topology evidence="1 7">Multi-pass membrane protein</topology>
    </subcellularLocation>
</comment>
<feature type="transmembrane region" description="Helical" evidence="7">
    <location>
        <begin position="159"/>
        <end position="181"/>
    </location>
</feature>
<dbReference type="PANTHER" id="PTHR30193:SF1">
    <property type="entry name" value="ABC TRANSPORTER PERMEASE PROTEIN YESP-RELATED"/>
    <property type="match status" value="1"/>
</dbReference>
<dbReference type="OrthoDB" id="9778687at2"/>
<comment type="similarity">
    <text evidence="7">Belongs to the binding-protein-dependent transport system permease family.</text>
</comment>